<sequence length="140" mass="16312">MQNLEVINKNMTLTDIHQKFELCKSWEERYRLLIQLSRQLAKPTEEELAQLPEIHGCESRLWFEFQATPRKVRAYSDARLMQGILFIVTIALSEKSISELQTFSIPKLFETLKISQNLTSTRLNGLQQIQAVISRLCQSE</sequence>
<name>A0A828PSE7_ACTPL</name>
<evidence type="ECO:0000313" key="4">
    <source>
        <dbReference type="Proteomes" id="UP000005341"/>
    </source>
</evidence>
<dbReference type="PANTHER" id="PTHR43597">
    <property type="entry name" value="SULFUR ACCEPTOR PROTEIN CSDE"/>
    <property type="match status" value="1"/>
</dbReference>
<dbReference type="EMBL" id="ADOG01000020">
    <property type="protein sequence ID" value="EFM91577.1"/>
    <property type="molecule type" value="Genomic_DNA"/>
</dbReference>
<comment type="caution">
    <text evidence="3">The sequence shown here is derived from an EMBL/GenBank/DDBJ whole genome shotgun (WGS) entry which is preliminary data.</text>
</comment>
<organism evidence="3 4">
    <name type="scientific">Actinobacillus pleuropneumoniae serovar 6 str. Femo</name>
    <dbReference type="NCBI Taxonomy" id="754256"/>
    <lineage>
        <taxon>Bacteria</taxon>
        <taxon>Pseudomonadati</taxon>
        <taxon>Pseudomonadota</taxon>
        <taxon>Gammaproteobacteria</taxon>
        <taxon>Pasteurellales</taxon>
        <taxon>Pasteurellaceae</taxon>
        <taxon>Actinobacillus</taxon>
    </lineage>
</organism>
<dbReference type="InterPro" id="IPR003808">
    <property type="entry name" value="Fe-S_metab-assoc_dom"/>
</dbReference>
<protein>
    <submittedName>
        <fullName evidence="3">SufE protein probably involved in Fe-S center assembly</fullName>
    </submittedName>
</protein>
<dbReference type="Gene3D" id="3.90.1010.10">
    <property type="match status" value="1"/>
</dbReference>
<accession>A0A828PSE7</accession>
<evidence type="ECO:0000256" key="1">
    <source>
        <dbReference type="ARBA" id="ARBA00010282"/>
    </source>
</evidence>
<dbReference type="PANTHER" id="PTHR43597:SF5">
    <property type="entry name" value="SUFE-LIKE PROTEIN 2, CHLOROPLASTIC"/>
    <property type="match status" value="1"/>
</dbReference>
<dbReference type="AlphaFoldDB" id="A0A828PSE7"/>
<evidence type="ECO:0000259" key="2">
    <source>
        <dbReference type="Pfam" id="PF02657"/>
    </source>
</evidence>
<dbReference type="Pfam" id="PF02657">
    <property type="entry name" value="SufE"/>
    <property type="match status" value="1"/>
</dbReference>
<proteinExistence type="inferred from homology"/>
<comment type="similarity">
    <text evidence="1">Belongs to the SufE family.</text>
</comment>
<dbReference type="SUPFAM" id="SSF82649">
    <property type="entry name" value="SufE/NifU"/>
    <property type="match status" value="1"/>
</dbReference>
<feature type="domain" description="Fe-S metabolism associated" evidence="2">
    <location>
        <begin position="18"/>
        <end position="134"/>
    </location>
</feature>
<gene>
    <name evidence="3" type="ORF">appser6_14250</name>
</gene>
<evidence type="ECO:0000313" key="3">
    <source>
        <dbReference type="EMBL" id="EFM91577.1"/>
    </source>
</evidence>
<dbReference type="Proteomes" id="UP000005341">
    <property type="component" value="Unassembled WGS sequence"/>
</dbReference>
<reference evidence="3 4" key="1">
    <citation type="journal article" date="2010" name="J. Bacteriol.">
        <title>Comparative genomic characterization of Actinobacillus pleuropneumoniae.</title>
        <authorList>
            <person name="Xu Z."/>
            <person name="Chen X."/>
            <person name="Li L."/>
            <person name="Li T."/>
            <person name="Wang S."/>
            <person name="Chen H."/>
            <person name="Zhou R."/>
        </authorList>
    </citation>
    <scope>NUCLEOTIDE SEQUENCE [LARGE SCALE GENOMIC DNA]</scope>
    <source>
        <strain evidence="3 4">Femo</strain>
    </source>
</reference>